<dbReference type="PANTHER" id="PTHR23084:SF263">
    <property type="entry name" value="MORN REPEAT-CONTAINING PROTEIN 1"/>
    <property type="match status" value="1"/>
</dbReference>
<comment type="caution">
    <text evidence="2">The sequence shown here is derived from an EMBL/GenBank/DDBJ whole genome shotgun (WGS) entry which is preliminary data.</text>
</comment>
<gene>
    <name evidence="2" type="ORF">FGO68_gene14135</name>
</gene>
<evidence type="ECO:0000256" key="1">
    <source>
        <dbReference type="ARBA" id="ARBA00022737"/>
    </source>
</evidence>
<dbReference type="PANTHER" id="PTHR23084">
    <property type="entry name" value="PHOSPHATIDYLINOSITOL-4-PHOSPHATE 5-KINASE RELATED"/>
    <property type="match status" value="1"/>
</dbReference>
<dbReference type="EMBL" id="RRYP01024111">
    <property type="protein sequence ID" value="TNV72127.1"/>
    <property type="molecule type" value="Genomic_DNA"/>
</dbReference>
<keyword evidence="1" id="KW-0677">Repeat</keyword>
<keyword evidence="3" id="KW-1185">Reference proteome</keyword>
<dbReference type="AlphaFoldDB" id="A0A8J8NBS2"/>
<evidence type="ECO:0000313" key="2">
    <source>
        <dbReference type="EMBL" id="TNV72127.1"/>
    </source>
</evidence>
<dbReference type="OrthoDB" id="288868at2759"/>
<dbReference type="SUPFAM" id="SSF82185">
    <property type="entry name" value="Histone H3 K4-specific methyltransferase SET7/9 N-terminal domain"/>
    <property type="match status" value="1"/>
</dbReference>
<dbReference type="InterPro" id="IPR003409">
    <property type="entry name" value="MORN"/>
</dbReference>
<evidence type="ECO:0008006" key="4">
    <source>
        <dbReference type="Google" id="ProtNLM"/>
    </source>
</evidence>
<dbReference type="Proteomes" id="UP000785679">
    <property type="component" value="Unassembled WGS sequence"/>
</dbReference>
<proteinExistence type="predicted"/>
<organism evidence="2 3">
    <name type="scientific">Halteria grandinella</name>
    <dbReference type="NCBI Taxonomy" id="5974"/>
    <lineage>
        <taxon>Eukaryota</taxon>
        <taxon>Sar</taxon>
        <taxon>Alveolata</taxon>
        <taxon>Ciliophora</taxon>
        <taxon>Intramacronucleata</taxon>
        <taxon>Spirotrichea</taxon>
        <taxon>Stichotrichia</taxon>
        <taxon>Sporadotrichida</taxon>
        <taxon>Halteriidae</taxon>
        <taxon>Halteria</taxon>
    </lineage>
</organism>
<dbReference type="Pfam" id="PF02493">
    <property type="entry name" value="MORN"/>
    <property type="match status" value="3"/>
</dbReference>
<sequence length="170" mass="19716">MLLSGGMYYGESREGQRDGYGLLYCISSDGNQRLFECEWVDGLPIQGGWIVVFQNKWEKFEGQFDHRYLRTGSGKQQHEYGDSYQGEFKDGLQHGQGKMVYAKGDMYDGQWKEDNRNGLGKYTWQDGRYEIGNYGNDEPIGVHKFFTKDGTLLFYRTIEDKKVVKIVEVL</sequence>
<dbReference type="Gene3D" id="2.20.110.10">
    <property type="entry name" value="Histone H3 K4-specific methyltransferase SET7/9 N-terminal domain"/>
    <property type="match status" value="1"/>
</dbReference>
<name>A0A8J8NBS2_HALGN</name>
<accession>A0A8J8NBS2</accession>
<evidence type="ECO:0000313" key="3">
    <source>
        <dbReference type="Proteomes" id="UP000785679"/>
    </source>
</evidence>
<dbReference type="SMART" id="SM00698">
    <property type="entry name" value="MORN"/>
    <property type="match status" value="3"/>
</dbReference>
<protein>
    <recommendedName>
        <fullName evidence="4">MORN repeat protein</fullName>
    </recommendedName>
</protein>
<reference evidence="2" key="1">
    <citation type="submission" date="2019-06" db="EMBL/GenBank/DDBJ databases">
        <authorList>
            <person name="Zheng W."/>
        </authorList>
    </citation>
    <scope>NUCLEOTIDE SEQUENCE</scope>
    <source>
        <strain evidence="2">QDHG01</strain>
    </source>
</reference>